<dbReference type="EMBL" id="CAJVPS010043168">
    <property type="protein sequence ID" value="CAG8755370.1"/>
    <property type="molecule type" value="Genomic_DNA"/>
</dbReference>
<keyword evidence="4" id="KW-0251">Elongation factor</keyword>
<dbReference type="GO" id="GO:0070125">
    <property type="term" value="P:mitochondrial translational elongation"/>
    <property type="evidence" value="ECO:0007669"/>
    <property type="project" value="TreeGrafter"/>
</dbReference>
<dbReference type="OrthoDB" id="2067at2759"/>
<dbReference type="InterPro" id="IPR000795">
    <property type="entry name" value="T_Tr_GTP-bd_dom"/>
</dbReference>
<dbReference type="PROSITE" id="PS51722">
    <property type="entry name" value="G_TR_2"/>
    <property type="match status" value="1"/>
</dbReference>
<dbReference type="GO" id="GO:0003746">
    <property type="term" value="F:translation elongation factor activity"/>
    <property type="evidence" value="ECO:0007669"/>
    <property type="project" value="UniProtKB-KW"/>
</dbReference>
<dbReference type="InterPro" id="IPR050055">
    <property type="entry name" value="EF-Tu_GTPase"/>
</dbReference>
<evidence type="ECO:0000256" key="1">
    <source>
        <dbReference type="ARBA" id="ARBA00004173"/>
    </source>
</evidence>
<dbReference type="Gene3D" id="3.40.50.300">
    <property type="entry name" value="P-loop containing nucleotide triphosphate hydrolases"/>
    <property type="match status" value="2"/>
</dbReference>
<dbReference type="SUPFAM" id="SSF52540">
    <property type="entry name" value="P-loop containing nucleoside triphosphate hydrolases"/>
    <property type="match status" value="1"/>
</dbReference>
<dbReference type="Pfam" id="PF03144">
    <property type="entry name" value="GTP_EFTU_D2"/>
    <property type="match status" value="1"/>
</dbReference>
<sequence length="286" mass="31111">KVAQKFDRSKPHISIGGIGHVDHGKTTLIAAITKYLAEKGQAKFKDYGEIDKAPEEKARGITINYIKNMITGAAQMDGAIVVVAASDSVMEQTKEHLLLAKQVGVKYLVVFINKADVSDPETMELTEMDIRENLAKYGYDKDKTPIIKGSALCALEGRNPEIGKEAMAKLLEAVDNYIPTPQRNLDAPFKMYIEDAFTISGRGTVVTGKVKQGTLKKGEEVEISGLGDKVIKSVVIGIEMFHKELDEAQAGDDIGVNLRGVKISTPKQPDGVKKGQLLSKPSKTKE</sequence>
<feature type="region of interest" description="Disordered" evidence="8">
    <location>
        <begin position="263"/>
        <end position="286"/>
    </location>
</feature>
<reference evidence="10" key="1">
    <citation type="submission" date="2021-06" db="EMBL/GenBank/DDBJ databases">
        <authorList>
            <person name="Kallberg Y."/>
            <person name="Tangrot J."/>
            <person name="Rosling A."/>
        </authorList>
    </citation>
    <scope>NUCLEOTIDE SEQUENCE</scope>
    <source>
        <strain evidence="10">FL130A</strain>
    </source>
</reference>
<evidence type="ECO:0000256" key="3">
    <source>
        <dbReference type="ARBA" id="ARBA00022741"/>
    </source>
</evidence>
<dbReference type="CDD" id="cd03697">
    <property type="entry name" value="EFTU_II"/>
    <property type="match status" value="1"/>
</dbReference>
<keyword evidence="7" id="KW-0342">GTP-binding</keyword>
<dbReference type="SUPFAM" id="SSF50447">
    <property type="entry name" value="Translation proteins"/>
    <property type="match status" value="1"/>
</dbReference>
<accession>A0A9N9IYI0</accession>
<evidence type="ECO:0000313" key="10">
    <source>
        <dbReference type="EMBL" id="CAG8755370.1"/>
    </source>
</evidence>
<evidence type="ECO:0000256" key="4">
    <source>
        <dbReference type="ARBA" id="ARBA00022768"/>
    </source>
</evidence>
<name>A0A9N9IYI0_9GLOM</name>
<evidence type="ECO:0000259" key="9">
    <source>
        <dbReference type="PROSITE" id="PS51722"/>
    </source>
</evidence>
<protein>
    <recommendedName>
        <fullName evidence="2">Elongation factor Tu, mitochondrial</fullName>
    </recommendedName>
</protein>
<dbReference type="Proteomes" id="UP000789508">
    <property type="component" value="Unassembled WGS sequence"/>
</dbReference>
<evidence type="ECO:0000256" key="2">
    <source>
        <dbReference type="ARBA" id="ARBA00017898"/>
    </source>
</evidence>
<feature type="domain" description="Tr-type G" evidence="9">
    <location>
        <begin position="1"/>
        <end position="182"/>
    </location>
</feature>
<keyword evidence="5" id="KW-0648">Protein biosynthesis</keyword>
<keyword evidence="11" id="KW-1185">Reference proteome</keyword>
<evidence type="ECO:0000256" key="7">
    <source>
        <dbReference type="ARBA" id="ARBA00023134"/>
    </source>
</evidence>
<dbReference type="PANTHER" id="PTHR43721">
    <property type="entry name" value="ELONGATION FACTOR TU-RELATED"/>
    <property type="match status" value="1"/>
</dbReference>
<organism evidence="10 11">
    <name type="scientific">Ambispora leptoticha</name>
    <dbReference type="NCBI Taxonomy" id="144679"/>
    <lineage>
        <taxon>Eukaryota</taxon>
        <taxon>Fungi</taxon>
        <taxon>Fungi incertae sedis</taxon>
        <taxon>Mucoromycota</taxon>
        <taxon>Glomeromycotina</taxon>
        <taxon>Glomeromycetes</taxon>
        <taxon>Archaeosporales</taxon>
        <taxon>Ambisporaceae</taxon>
        <taxon>Ambispora</taxon>
    </lineage>
</organism>
<evidence type="ECO:0000256" key="8">
    <source>
        <dbReference type="SAM" id="MobiDB-lite"/>
    </source>
</evidence>
<feature type="non-terminal residue" evidence="10">
    <location>
        <position position="286"/>
    </location>
</feature>
<dbReference type="GO" id="GO:0005739">
    <property type="term" value="C:mitochondrion"/>
    <property type="evidence" value="ECO:0007669"/>
    <property type="project" value="UniProtKB-SubCell"/>
</dbReference>
<dbReference type="PANTHER" id="PTHR43721:SF36">
    <property type="entry name" value="ELONGATION FACTOR TU, MITOCHONDRIAL"/>
    <property type="match status" value="1"/>
</dbReference>
<feature type="non-terminal residue" evidence="10">
    <location>
        <position position="1"/>
    </location>
</feature>
<dbReference type="InterPro" id="IPR004161">
    <property type="entry name" value="EFTu-like_2"/>
</dbReference>
<keyword evidence="3" id="KW-0547">Nucleotide-binding</keyword>
<dbReference type="InterPro" id="IPR033720">
    <property type="entry name" value="EFTU_2"/>
</dbReference>
<gene>
    <name evidence="10" type="ORF">ALEPTO_LOCUS13460</name>
</gene>
<dbReference type="Pfam" id="PF00009">
    <property type="entry name" value="GTP_EFTU"/>
    <property type="match status" value="1"/>
</dbReference>
<dbReference type="InterPro" id="IPR009000">
    <property type="entry name" value="Transl_B-barrel_sf"/>
</dbReference>
<keyword evidence="6" id="KW-0496">Mitochondrion</keyword>
<dbReference type="FunFam" id="2.40.30.10:FF:000001">
    <property type="entry name" value="Elongation factor Tu"/>
    <property type="match status" value="1"/>
</dbReference>
<dbReference type="GO" id="GO:0003924">
    <property type="term" value="F:GTPase activity"/>
    <property type="evidence" value="ECO:0007669"/>
    <property type="project" value="InterPro"/>
</dbReference>
<comment type="caution">
    <text evidence="10">The sequence shown here is derived from an EMBL/GenBank/DDBJ whole genome shotgun (WGS) entry which is preliminary data.</text>
</comment>
<evidence type="ECO:0000256" key="6">
    <source>
        <dbReference type="ARBA" id="ARBA00023128"/>
    </source>
</evidence>
<dbReference type="Gene3D" id="2.40.30.10">
    <property type="entry name" value="Translation factors"/>
    <property type="match status" value="1"/>
</dbReference>
<evidence type="ECO:0000313" key="11">
    <source>
        <dbReference type="Proteomes" id="UP000789508"/>
    </source>
</evidence>
<evidence type="ECO:0000256" key="5">
    <source>
        <dbReference type="ARBA" id="ARBA00022917"/>
    </source>
</evidence>
<dbReference type="InterPro" id="IPR027417">
    <property type="entry name" value="P-loop_NTPase"/>
</dbReference>
<dbReference type="AlphaFoldDB" id="A0A9N9IYI0"/>
<comment type="subcellular location">
    <subcellularLocation>
        <location evidence="1">Mitochondrion</location>
    </subcellularLocation>
</comment>
<proteinExistence type="predicted"/>
<dbReference type="GO" id="GO:0005525">
    <property type="term" value="F:GTP binding"/>
    <property type="evidence" value="ECO:0007669"/>
    <property type="project" value="UniProtKB-KW"/>
</dbReference>